<dbReference type="OrthoDB" id="5189031at2"/>
<feature type="transmembrane region" description="Helical" evidence="6">
    <location>
        <begin position="102"/>
        <end position="121"/>
    </location>
</feature>
<evidence type="ECO:0000256" key="4">
    <source>
        <dbReference type="ARBA" id="ARBA00022989"/>
    </source>
</evidence>
<evidence type="ECO:0000256" key="6">
    <source>
        <dbReference type="SAM" id="Phobius"/>
    </source>
</evidence>
<feature type="transmembrane region" description="Helical" evidence="6">
    <location>
        <begin position="141"/>
        <end position="160"/>
    </location>
</feature>
<dbReference type="Gene3D" id="1.20.1260.100">
    <property type="entry name" value="TspO/MBR protein"/>
    <property type="match status" value="1"/>
</dbReference>
<feature type="transmembrane region" description="Helical" evidence="6">
    <location>
        <begin position="44"/>
        <end position="64"/>
    </location>
</feature>
<feature type="transmembrane region" description="Helical" evidence="6">
    <location>
        <begin position="172"/>
        <end position="189"/>
    </location>
</feature>
<dbReference type="EMBL" id="PDOE01000008">
    <property type="protein sequence ID" value="RKL66258.1"/>
    <property type="molecule type" value="Genomic_DNA"/>
</dbReference>
<keyword evidence="8" id="KW-1185">Reference proteome</keyword>
<evidence type="ECO:0000256" key="5">
    <source>
        <dbReference type="ARBA" id="ARBA00023136"/>
    </source>
</evidence>
<comment type="similarity">
    <text evidence="2">Belongs to the TspO/BZRP family.</text>
</comment>
<dbReference type="AlphaFoldDB" id="A0A3A9K4K2"/>
<evidence type="ECO:0000313" key="7">
    <source>
        <dbReference type="EMBL" id="RKL66258.1"/>
    </source>
</evidence>
<evidence type="ECO:0000256" key="2">
    <source>
        <dbReference type="ARBA" id="ARBA00007524"/>
    </source>
</evidence>
<name>A0A3A9K4K2_9BACI</name>
<proteinExistence type="inferred from homology"/>
<dbReference type="PANTHER" id="PTHR33802">
    <property type="entry name" value="SI:CH211-161H7.5-RELATED"/>
    <property type="match status" value="1"/>
</dbReference>
<dbReference type="InterPro" id="IPR038330">
    <property type="entry name" value="TspO/MBR-related_sf"/>
</dbReference>
<dbReference type="Pfam" id="PF03073">
    <property type="entry name" value="TspO_MBR"/>
    <property type="match status" value="1"/>
</dbReference>
<comment type="caution">
    <text evidence="7">The sequence shown here is derived from an EMBL/GenBank/DDBJ whole genome shotgun (WGS) entry which is preliminary data.</text>
</comment>
<evidence type="ECO:0008006" key="9">
    <source>
        <dbReference type="Google" id="ProtNLM"/>
    </source>
</evidence>
<gene>
    <name evidence="7" type="ORF">CR203_16625</name>
</gene>
<accession>A0A3A9K4K2</accession>
<reference evidence="7 8" key="1">
    <citation type="submission" date="2017-10" db="EMBL/GenBank/DDBJ databases">
        <title>Bacillus sp. nov., a halophilic bacterium isolated from a Keqin Lake.</title>
        <authorList>
            <person name="Wang H."/>
        </authorList>
    </citation>
    <scope>NUCLEOTIDE SEQUENCE [LARGE SCALE GENOMIC DNA]</scope>
    <source>
        <strain evidence="7 8">KCTC 13187</strain>
    </source>
</reference>
<evidence type="ECO:0000256" key="3">
    <source>
        <dbReference type="ARBA" id="ARBA00022692"/>
    </source>
</evidence>
<dbReference type="GO" id="GO:0016020">
    <property type="term" value="C:membrane"/>
    <property type="evidence" value="ECO:0007669"/>
    <property type="project" value="UniProtKB-SubCell"/>
</dbReference>
<evidence type="ECO:0000313" key="8">
    <source>
        <dbReference type="Proteomes" id="UP000281498"/>
    </source>
</evidence>
<feature type="transmembrane region" description="Helical" evidence="6">
    <location>
        <begin position="196"/>
        <end position="213"/>
    </location>
</feature>
<feature type="transmembrane region" description="Helical" evidence="6">
    <location>
        <begin position="76"/>
        <end position="96"/>
    </location>
</feature>
<organism evidence="7 8">
    <name type="scientific">Salipaludibacillus neizhouensis</name>
    <dbReference type="NCBI Taxonomy" id="885475"/>
    <lineage>
        <taxon>Bacteria</taxon>
        <taxon>Bacillati</taxon>
        <taxon>Bacillota</taxon>
        <taxon>Bacilli</taxon>
        <taxon>Bacillales</taxon>
        <taxon>Bacillaceae</taxon>
    </lineage>
</organism>
<keyword evidence="4 6" id="KW-1133">Transmembrane helix</keyword>
<keyword evidence="5 6" id="KW-0472">Membrane</keyword>
<comment type="subcellular location">
    <subcellularLocation>
        <location evidence="1">Membrane</location>
        <topology evidence="1">Multi-pass membrane protein</topology>
    </subcellularLocation>
</comment>
<evidence type="ECO:0000256" key="1">
    <source>
        <dbReference type="ARBA" id="ARBA00004141"/>
    </source>
</evidence>
<dbReference type="PANTHER" id="PTHR33802:SF1">
    <property type="entry name" value="XK-RELATED PROTEIN"/>
    <property type="match status" value="1"/>
</dbReference>
<feature type="transmembrane region" description="Helical" evidence="6">
    <location>
        <begin position="219"/>
        <end position="239"/>
    </location>
</feature>
<dbReference type="Proteomes" id="UP000281498">
    <property type="component" value="Unassembled WGS sequence"/>
</dbReference>
<sequence>MIKYINLFALLGLVIVNALANILPFNNLTTGEISDQVNVLFTPAGYVFSIWSIIYLLLFIWTLRPFFKRHLRDKEAYENIGTLFLLNALLNSSWLYLFHYQYFIGTLIVMISLLVNIIIIYRRLRTVKEVSIWSKLPFSIYLGWISVATIVNVGIFFNTLGYEDGVILGPQSWTIILLFLASILAIGFTHVKKDTVFPLVFVWAFIGIALERLDSFPAISYTACGLASIVLIYVIFQMVKMRGFYPKND</sequence>
<dbReference type="InterPro" id="IPR004307">
    <property type="entry name" value="TspO_MBR"/>
</dbReference>
<keyword evidence="3 6" id="KW-0812">Transmembrane</keyword>
<protein>
    <recommendedName>
        <fullName evidence="9">Tryptophan-rich sensory protein</fullName>
    </recommendedName>
</protein>